<comment type="caution">
    <text evidence="2">The sequence shown here is derived from an EMBL/GenBank/DDBJ whole genome shotgun (WGS) entry which is preliminary data.</text>
</comment>
<keyword evidence="3" id="KW-1185">Reference proteome</keyword>
<feature type="region of interest" description="Disordered" evidence="1">
    <location>
        <begin position="1"/>
        <end position="74"/>
    </location>
</feature>
<name>A0A392T9S9_9FABA</name>
<feature type="compositionally biased region" description="Acidic residues" evidence="1">
    <location>
        <begin position="37"/>
        <end position="74"/>
    </location>
</feature>
<reference evidence="2 3" key="1">
    <citation type="journal article" date="2018" name="Front. Plant Sci.">
        <title>Red Clover (Trifolium pratense) and Zigzag Clover (T. medium) - A Picture of Genomic Similarities and Differences.</title>
        <authorList>
            <person name="Dluhosova J."/>
            <person name="Istvanek J."/>
            <person name="Nedelnik J."/>
            <person name="Repkova J."/>
        </authorList>
    </citation>
    <scope>NUCLEOTIDE SEQUENCE [LARGE SCALE GENOMIC DNA]</scope>
    <source>
        <strain evidence="3">cv. 10/8</strain>
        <tissue evidence="2">Leaf</tissue>
    </source>
</reference>
<evidence type="ECO:0000256" key="1">
    <source>
        <dbReference type="SAM" id="MobiDB-lite"/>
    </source>
</evidence>
<proteinExistence type="predicted"/>
<accession>A0A392T9S9</accession>
<sequence length="93" mass="9919">EAKETRAKPPLNQEEDEGANSYVDIVLDDVKAKEDDASKEDEDSASEEDDVEEASASDEDNASDASEVDSASEEDIALVLGGMKAQIEDDALV</sequence>
<protein>
    <submittedName>
        <fullName evidence="2">Uncharacterized protein</fullName>
    </submittedName>
</protein>
<evidence type="ECO:0000313" key="2">
    <source>
        <dbReference type="EMBL" id="MCI56866.1"/>
    </source>
</evidence>
<dbReference type="AlphaFoldDB" id="A0A392T9S9"/>
<dbReference type="EMBL" id="LXQA010519646">
    <property type="protein sequence ID" value="MCI56866.1"/>
    <property type="molecule type" value="Genomic_DNA"/>
</dbReference>
<organism evidence="2 3">
    <name type="scientific">Trifolium medium</name>
    <dbReference type="NCBI Taxonomy" id="97028"/>
    <lineage>
        <taxon>Eukaryota</taxon>
        <taxon>Viridiplantae</taxon>
        <taxon>Streptophyta</taxon>
        <taxon>Embryophyta</taxon>
        <taxon>Tracheophyta</taxon>
        <taxon>Spermatophyta</taxon>
        <taxon>Magnoliopsida</taxon>
        <taxon>eudicotyledons</taxon>
        <taxon>Gunneridae</taxon>
        <taxon>Pentapetalae</taxon>
        <taxon>rosids</taxon>
        <taxon>fabids</taxon>
        <taxon>Fabales</taxon>
        <taxon>Fabaceae</taxon>
        <taxon>Papilionoideae</taxon>
        <taxon>50 kb inversion clade</taxon>
        <taxon>NPAAA clade</taxon>
        <taxon>Hologalegina</taxon>
        <taxon>IRL clade</taxon>
        <taxon>Trifolieae</taxon>
        <taxon>Trifolium</taxon>
    </lineage>
</organism>
<feature type="non-terminal residue" evidence="2">
    <location>
        <position position="93"/>
    </location>
</feature>
<dbReference type="Proteomes" id="UP000265520">
    <property type="component" value="Unassembled WGS sequence"/>
</dbReference>
<feature type="non-terminal residue" evidence="2">
    <location>
        <position position="1"/>
    </location>
</feature>
<evidence type="ECO:0000313" key="3">
    <source>
        <dbReference type="Proteomes" id="UP000265520"/>
    </source>
</evidence>